<gene>
    <name evidence="5" type="ORF">AGERDE_LOCUS11881</name>
</gene>
<feature type="non-terminal residue" evidence="5">
    <location>
        <position position="589"/>
    </location>
</feature>
<dbReference type="Pfam" id="PF12937">
    <property type="entry name" value="F-box-like"/>
    <property type="match status" value="1"/>
</dbReference>
<keyword evidence="6" id="KW-1185">Reference proteome</keyword>
<evidence type="ECO:0000313" key="6">
    <source>
        <dbReference type="Proteomes" id="UP000789831"/>
    </source>
</evidence>
<dbReference type="SMART" id="SM00367">
    <property type="entry name" value="LRR_CC"/>
    <property type="match status" value="8"/>
</dbReference>
<evidence type="ECO:0000256" key="1">
    <source>
        <dbReference type="SAM" id="MobiDB-lite"/>
    </source>
</evidence>
<organism evidence="5 6">
    <name type="scientific">Ambispora gerdemannii</name>
    <dbReference type="NCBI Taxonomy" id="144530"/>
    <lineage>
        <taxon>Eukaryota</taxon>
        <taxon>Fungi</taxon>
        <taxon>Fungi incertae sedis</taxon>
        <taxon>Mucoromycota</taxon>
        <taxon>Glomeromycotina</taxon>
        <taxon>Glomeromycetes</taxon>
        <taxon>Archaeosporales</taxon>
        <taxon>Ambisporaceae</taxon>
        <taxon>Ambispora</taxon>
    </lineage>
</organism>
<dbReference type="AlphaFoldDB" id="A0A9N9E3F2"/>
<keyword evidence="2" id="KW-0472">Membrane</keyword>
<evidence type="ECO:0000313" key="5">
    <source>
        <dbReference type="EMBL" id="CAG8662460.1"/>
    </source>
</evidence>
<feature type="transmembrane region" description="Helical" evidence="2">
    <location>
        <begin position="120"/>
        <end position="139"/>
    </location>
</feature>
<dbReference type="InterPro" id="IPR032675">
    <property type="entry name" value="LRR_dom_sf"/>
</dbReference>
<dbReference type="OrthoDB" id="550575at2759"/>
<sequence length="589" mass="65688">SSSNKNTLMRSSASNGGSGVSHDRIDSAIALVDKVEKNNNRRKGRGASIRILAEVCSPDNSHVLTTESLPIESSKGKEKENIVEEVEENNVCHFDKLPLEVKVKIFKCLNVIEKERLNGLLLYALYVDCGYLIQLFYLMSVCRSWYSLAFDGSLWSKLNVAPFYQKISAYQLVALWKSAGGFLREVNFRGCVQLSSLNIRELTPYCPNIQKLDISGCRNIDFAAIDFLLSHLHDLEELNISCLDLKSSQNYYTRTLAKQCKKLKKVNMSWCRCMTARDVETLVKGCKKLTSLKLDGLAKLNESTFVLIGELRHLQVLSLDSCPTVDDNLIAALFQSGSSNDNSSTIAATMTTTTYSLSPPPITHLNLSNNPHLTDIALQDIADFCPTLTHLQLHGCPGFTDSGLINLASKCTELQAIDLEDCNTAVNDDVLEAFAAHLVKLRRICLSYCDQITDEGVTNLLQVEIFDCRNISISAVRETVQKVSAAGVLLKLKGYYAWQSSGNTRNREQEGNNTEAEDDENSGRHNEEAATNNIHHSFWARSRIFRHLRNVDIIPDMTMRFQFQAVFRGAGFRGGNLGGRRMMGQCVIL</sequence>
<dbReference type="EMBL" id="CAJVPL010006110">
    <property type="protein sequence ID" value="CAG8662460.1"/>
    <property type="molecule type" value="Genomic_DNA"/>
</dbReference>
<dbReference type="InterPro" id="IPR057207">
    <property type="entry name" value="FBXL15_LRR"/>
</dbReference>
<accession>A0A9N9E3F2</accession>
<proteinExistence type="predicted"/>
<name>A0A9N9E3F2_9GLOM</name>
<reference evidence="5" key="1">
    <citation type="submission" date="2021-06" db="EMBL/GenBank/DDBJ databases">
        <authorList>
            <person name="Kallberg Y."/>
            <person name="Tangrot J."/>
            <person name="Rosling A."/>
        </authorList>
    </citation>
    <scope>NUCLEOTIDE SEQUENCE</scope>
    <source>
        <strain evidence="5">MT106</strain>
    </source>
</reference>
<dbReference type="SUPFAM" id="SSF52047">
    <property type="entry name" value="RNI-like"/>
    <property type="match status" value="1"/>
</dbReference>
<feature type="region of interest" description="Disordered" evidence="1">
    <location>
        <begin position="502"/>
        <end position="527"/>
    </location>
</feature>
<evidence type="ECO:0000259" key="4">
    <source>
        <dbReference type="Pfam" id="PF25372"/>
    </source>
</evidence>
<feature type="domain" description="F-box/LRR-repeat protein 15-like leucin rich repeat" evidence="4">
    <location>
        <begin position="365"/>
        <end position="460"/>
    </location>
</feature>
<keyword evidence="2" id="KW-0812">Transmembrane</keyword>
<dbReference type="GO" id="GO:0019005">
    <property type="term" value="C:SCF ubiquitin ligase complex"/>
    <property type="evidence" value="ECO:0007669"/>
    <property type="project" value="TreeGrafter"/>
</dbReference>
<dbReference type="InterPro" id="IPR001810">
    <property type="entry name" value="F-box_dom"/>
</dbReference>
<keyword evidence="2" id="KW-1133">Transmembrane helix</keyword>
<dbReference type="Gene3D" id="3.80.10.10">
    <property type="entry name" value="Ribonuclease Inhibitor"/>
    <property type="match status" value="2"/>
</dbReference>
<feature type="compositionally biased region" description="Polar residues" evidence="1">
    <location>
        <begin position="1"/>
        <end position="15"/>
    </location>
</feature>
<evidence type="ECO:0000256" key="2">
    <source>
        <dbReference type="SAM" id="Phobius"/>
    </source>
</evidence>
<protein>
    <submittedName>
        <fullName evidence="5">677_t:CDS:1</fullName>
    </submittedName>
</protein>
<dbReference type="Proteomes" id="UP000789831">
    <property type="component" value="Unassembled WGS sequence"/>
</dbReference>
<feature type="region of interest" description="Disordered" evidence="1">
    <location>
        <begin position="1"/>
        <end position="21"/>
    </location>
</feature>
<dbReference type="GO" id="GO:0031146">
    <property type="term" value="P:SCF-dependent proteasomal ubiquitin-dependent protein catabolic process"/>
    <property type="evidence" value="ECO:0007669"/>
    <property type="project" value="TreeGrafter"/>
</dbReference>
<dbReference type="InterPro" id="IPR006553">
    <property type="entry name" value="Leu-rich_rpt_Cys-con_subtyp"/>
</dbReference>
<feature type="domain" description="F-box" evidence="3">
    <location>
        <begin position="94"/>
        <end position="159"/>
    </location>
</feature>
<dbReference type="Pfam" id="PF25372">
    <property type="entry name" value="DUF7885"/>
    <property type="match status" value="1"/>
</dbReference>
<evidence type="ECO:0000259" key="3">
    <source>
        <dbReference type="Pfam" id="PF12937"/>
    </source>
</evidence>
<dbReference type="PANTHER" id="PTHR13318">
    <property type="entry name" value="PARTNER OF PAIRED, ISOFORM B-RELATED"/>
    <property type="match status" value="1"/>
</dbReference>
<comment type="caution">
    <text evidence="5">The sequence shown here is derived from an EMBL/GenBank/DDBJ whole genome shotgun (WGS) entry which is preliminary data.</text>
</comment>